<dbReference type="AlphaFoldDB" id="V5BZG9"/>
<keyword evidence="2" id="KW-1185">Reference proteome</keyword>
<evidence type="ECO:0000313" key="2">
    <source>
        <dbReference type="Proteomes" id="UP000017842"/>
    </source>
</evidence>
<organism evidence="1 2">
    <name type="scientific">Methyloglobulus morosus KoM1</name>
    <dbReference type="NCBI Taxonomy" id="1116472"/>
    <lineage>
        <taxon>Bacteria</taxon>
        <taxon>Pseudomonadati</taxon>
        <taxon>Pseudomonadota</taxon>
        <taxon>Gammaproteobacteria</taxon>
        <taxon>Methylococcales</taxon>
        <taxon>Methylococcaceae</taxon>
        <taxon>Methyloglobulus</taxon>
    </lineage>
</organism>
<dbReference type="STRING" id="1116472.MGMO_30c00140"/>
<name>V5BZG9_9GAMM</name>
<dbReference type="eggNOG" id="ENOG502ZG0P">
    <property type="taxonomic scope" value="Bacteria"/>
</dbReference>
<sequence length="343" mass="39706">MAIYTQDALLTELRRVKKKIDFFMTPLSVISSQKLNNEAFVFDQIHIEVARNASDDFNLFHDKHKWLQITHNPFKGPIVLGYQLNTLVEHQMRLYREAHHEDKVIAENGLRFSNYQITFVNAVRPRMPVTLEIKKTLITTIPNLTLANRISMKSDGKIVLLGFKKETQTPLFLPEAQFGTLPDLNDIPDLTTVPDTHYFLKRKYLNNGSVKNFLSGSLAEQSDYFDELTHIANYPEIFPCSLTSGALMEKAQLEHHDFKRNPMVYTSHEISVDRHYLSKLKNNDTLHILVEQLPESQDNTLNQTNIQVRTYYCYGLLENNAVLFRVKMNLVPLEEILKNLGQK</sequence>
<evidence type="ECO:0000313" key="1">
    <source>
        <dbReference type="EMBL" id="ESS73219.1"/>
    </source>
</evidence>
<accession>V5BZG9</accession>
<dbReference type="EMBL" id="AYLO01000030">
    <property type="protein sequence ID" value="ESS73219.1"/>
    <property type="molecule type" value="Genomic_DNA"/>
</dbReference>
<proteinExistence type="predicted"/>
<reference evidence="1 2" key="1">
    <citation type="journal article" date="2013" name="Genome Announc.">
        <title>Draft Genome Sequence of the Methanotrophic Gammaproteobacterium Methyloglobulus morosus DSM 22980 Strain KoM1.</title>
        <authorList>
            <person name="Poehlein A."/>
            <person name="Deutzmann J.S."/>
            <person name="Daniel R."/>
            <person name="Simeonova D.D."/>
        </authorList>
    </citation>
    <scope>NUCLEOTIDE SEQUENCE [LARGE SCALE GENOMIC DNA]</scope>
    <source>
        <strain evidence="1 2">KoM1</strain>
    </source>
</reference>
<gene>
    <name evidence="1" type="ORF">MGMO_30c00140</name>
</gene>
<comment type="caution">
    <text evidence="1">The sequence shown here is derived from an EMBL/GenBank/DDBJ whole genome shotgun (WGS) entry which is preliminary data.</text>
</comment>
<dbReference type="PATRIC" id="fig|1116472.3.peg.931"/>
<dbReference type="Proteomes" id="UP000017842">
    <property type="component" value="Unassembled WGS sequence"/>
</dbReference>
<protein>
    <submittedName>
        <fullName evidence="1">Uncharacterized protein</fullName>
    </submittedName>
</protein>